<accession>A0A5B8XFN7</accession>
<dbReference type="GO" id="GO:0016757">
    <property type="term" value="F:glycosyltransferase activity"/>
    <property type="evidence" value="ECO:0007669"/>
    <property type="project" value="InterPro"/>
</dbReference>
<name>A0A5B8XFN7_9RICK</name>
<dbReference type="Proteomes" id="UP000321934">
    <property type="component" value="Chromosome"/>
</dbReference>
<proteinExistence type="predicted"/>
<protein>
    <submittedName>
        <fullName evidence="2">Cell coat glycosyltransferase family 1</fullName>
    </submittedName>
</protein>
<sequence length="345" mass="39105">MKNNDKIILNAMIGAGIGGLEEMGIKYSEFLPKVGYKVISLFNVRSVLYDKMKNIPYTCFILPFSNYDIFTAFSIAKIVKKYSVTHVIMHGRKAQKMLLLARFFMKKKPKFIFIEHCEISEPESKKTDIIAVLNTGARQKMLKYGIPSERIVNIDNFVDLSDLKFTQREKKDVPTIGWMQRFHPIKGLEMFLKAVVILQKKGYNFNVSIAGGSIKDIDFPMPDAINLEKIEFLSWINDVQHFMDNIDIFCISSLDEPFGLATLKALACGVPVVATPTSGSIEILSRSENPGIVSSEMSEESLAIAIENMLNKSQEEFARSSMQAYHASRFYTIDNWAKTIHNILL</sequence>
<dbReference type="InterPro" id="IPR001296">
    <property type="entry name" value="Glyco_trans_1"/>
</dbReference>
<feature type="domain" description="Glycosyl transferase family 1" evidence="1">
    <location>
        <begin position="164"/>
        <end position="315"/>
    </location>
</feature>
<dbReference type="AlphaFoldDB" id="A0A5B8XFN7"/>
<gene>
    <name evidence="2" type="ORF">Deia_00013</name>
</gene>
<dbReference type="RefSeq" id="WP_146820140.1">
    <property type="nucleotide sequence ID" value="NZ_CP029077.1"/>
</dbReference>
<evidence type="ECO:0000259" key="1">
    <source>
        <dbReference type="Pfam" id="PF00534"/>
    </source>
</evidence>
<organism evidence="2 3">
    <name type="scientific">Candidatus Deianiraea vastatrix</name>
    <dbReference type="NCBI Taxonomy" id="2163644"/>
    <lineage>
        <taxon>Bacteria</taxon>
        <taxon>Pseudomonadati</taxon>
        <taxon>Pseudomonadota</taxon>
        <taxon>Alphaproteobacteria</taxon>
        <taxon>Rickettsiales</taxon>
        <taxon>Candidatus Deianiraeaceae</taxon>
        <taxon>Candidatus Deianiraea</taxon>
    </lineage>
</organism>
<keyword evidence="3" id="KW-1185">Reference proteome</keyword>
<dbReference type="Pfam" id="PF00534">
    <property type="entry name" value="Glycos_transf_1"/>
    <property type="match status" value="1"/>
</dbReference>
<reference evidence="2 3" key="1">
    <citation type="journal article" date="2019" name="ISME J.">
        <title>Deianiraea, an extracellular bacterium associated with the ciliate Paramecium, suggests an alternative scenario for the evolution of Rickettsiales.</title>
        <authorList>
            <person name="Castelli M."/>
            <person name="Sabaneyeva E."/>
            <person name="Lanzoni O."/>
            <person name="Lebedeva N."/>
            <person name="Floriano A.M."/>
            <person name="Gaiarsa S."/>
            <person name="Benken K."/>
            <person name="Modeo L."/>
            <person name="Bandi C."/>
            <person name="Potekhin A."/>
            <person name="Sassera D."/>
            <person name="Petroni G."/>
        </authorList>
    </citation>
    <scope>NUCLEOTIDE SEQUENCE [LARGE SCALE GENOMIC DNA]</scope>
    <source>
        <strain evidence="2">CyL4-1</strain>
    </source>
</reference>
<evidence type="ECO:0000313" key="2">
    <source>
        <dbReference type="EMBL" id="QED22827.1"/>
    </source>
</evidence>
<dbReference type="PANTHER" id="PTHR12526">
    <property type="entry name" value="GLYCOSYLTRANSFERASE"/>
    <property type="match status" value="1"/>
</dbReference>
<dbReference type="OrthoDB" id="529131at2"/>
<evidence type="ECO:0000313" key="3">
    <source>
        <dbReference type="Proteomes" id="UP000321934"/>
    </source>
</evidence>
<dbReference type="SUPFAM" id="SSF53756">
    <property type="entry name" value="UDP-Glycosyltransferase/glycogen phosphorylase"/>
    <property type="match status" value="1"/>
</dbReference>
<dbReference type="PANTHER" id="PTHR12526:SF637">
    <property type="entry name" value="GLYCOSYLTRANSFERASE EPSF-RELATED"/>
    <property type="match status" value="1"/>
</dbReference>
<dbReference type="Gene3D" id="3.40.50.2000">
    <property type="entry name" value="Glycogen Phosphorylase B"/>
    <property type="match status" value="2"/>
</dbReference>
<keyword evidence="2" id="KW-0808">Transferase</keyword>
<dbReference type="EMBL" id="CP029077">
    <property type="protein sequence ID" value="QED22827.1"/>
    <property type="molecule type" value="Genomic_DNA"/>
</dbReference>